<feature type="compositionally biased region" description="Basic and acidic residues" evidence="1">
    <location>
        <begin position="111"/>
        <end position="120"/>
    </location>
</feature>
<dbReference type="EMBL" id="KE504157">
    <property type="protein sequence ID" value="EPS99439.1"/>
    <property type="molecule type" value="Genomic_DNA"/>
</dbReference>
<accession>S8FMA9</accession>
<dbReference type="eggNOG" id="ENOG502SP88">
    <property type="taxonomic scope" value="Eukaryota"/>
</dbReference>
<dbReference type="HOGENOM" id="CLU_101491_0_0_1"/>
<proteinExistence type="predicted"/>
<evidence type="ECO:0000313" key="2">
    <source>
        <dbReference type="EMBL" id="EPS99439.1"/>
    </source>
</evidence>
<feature type="region of interest" description="Disordered" evidence="1">
    <location>
        <begin position="111"/>
        <end position="146"/>
    </location>
</feature>
<dbReference type="STRING" id="743788.S8FMA9"/>
<evidence type="ECO:0000256" key="1">
    <source>
        <dbReference type="SAM" id="MobiDB-lite"/>
    </source>
</evidence>
<evidence type="ECO:0000313" key="3">
    <source>
        <dbReference type="Proteomes" id="UP000015241"/>
    </source>
</evidence>
<dbReference type="OrthoDB" id="3269417at2759"/>
<dbReference type="Proteomes" id="UP000015241">
    <property type="component" value="Unassembled WGS sequence"/>
</dbReference>
<feature type="non-terminal residue" evidence="2">
    <location>
        <position position="1"/>
    </location>
</feature>
<dbReference type="InParanoid" id="S8FMA9"/>
<organism evidence="2 3">
    <name type="scientific">Fomitopsis schrenkii</name>
    <name type="common">Brown rot fungus</name>
    <dbReference type="NCBI Taxonomy" id="2126942"/>
    <lineage>
        <taxon>Eukaryota</taxon>
        <taxon>Fungi</taxon>
        <taxon>Dikarya</taxon>
        <taxon>Basidiomycota</taxon>
        <taxon>Agaricomycotina</taxon>
        <taxon>Agaricomycetes</taxon>
        <taxon>Polyporales</taxon>
        <taxon>Fomitopsis</taxon>
    </lineage>
</organism>
<dbReference type="AlphaFoldDB" id="S8FMA9"/>
<protein>
    <submittedName>
        <fullName evidence="2">Uncharacterized protein</fullName>
    </submittedName>
</protein>
<feature type="compositionally biased region" description="Low complexity" evidence="1">
    <location>
        <begin position="121"/>
        <end position="135"/>
    </location>
</feature>
<sequence length="181" mass="20204">RFCKVPTYGRDTIRRFSNNVSDLKQMAARMYEDILQCIMPVVEDLLPAPHNDIVLDMLFSLAEFHAFAKMRLHTERTLELFEQSIKTLGVATRKFETVTCVAYDTKELPRETAARDRREAAAAAKAAGKKTPQAASGRTKGKGKAKPAAFQLSTIKYHSFGDYPDAIRAFGTLDVSSTQQV</sequence>
<reference evidence="2 3" key="1">
    <citation type="journal article" date="2012" name="Science">
        <title>The Paleozoic origin of enzymatic lignin decomposition reconstructed from 31 fungal genomes.</title>
        <authorList>
            <person name="Floudas D."/>
            <person name="Binder M."/>
            <person name="Riley R."/>
            <person name="Barry K."/>
            <person name="Blanchette R.A."/>
            <person name="Henrissat B."/>
            <person name="Martinez A.T."/>
            <person name="Otillar R."/>
            <person name="Spatafora J.W."/>
            <person name="Yadav J.S."/>
            <person name="Aerts A."/>
            <person name="Benoit I."/>
            <person name="Boyd A."/>
            <person name="Carlson A."/>
            <person name="Copeland A."/>
            <person name="Coutinho P.M."/>
            <person name="de Vries R.P."/>
            <person name="Ferreira P."/>
            <person name="Findley K."/>
            <person name="Foster B."/>
            <person name="Gaskell J."/>
            <person name="Glotzer D."/>
            <person name="Gorecki P."/>
            <person name="Heitman J."/>
            <person name="Hesse C."/>
            <person name="Hori C."/>
            <person name="Igarashi K."/>
            <person name="Jurgens J.A."/>
            <person name="Kallen N."/>
            <person name="Kersten P."/>
            <person name="Kohler A."/>
            <person name="Kuees U."/>
            <person name="Kumar T.K.A."/>
            <person name="Kuo A."/>
            <person name="LaButti K."/>
            <person name="Larrondo L.F."/>
            <person name="Lindquist E."/>
            <person name="Ling A."/>
            <person name="Lombard V."/>
            <person name="Lucas S."/>
            <person name="Lundell T."/>
            <person name="Martin R."/>
            <person name="McLaughlin D.J."/>
            <person name="Morgenstern I."/>
            <person name="Morin E."/>
            <person name="Murat C."/>
            <person name="Nagy L.G."/>
            <person name="Nolan M."/>
            <person name="Ohm R.A."/>
            <person name="Patyshakuliyeva A."/>
            <person name="Rokas A."/>
            <person name="Ruiz-Duenas F.J."/>
            <person name="Sabat G."/>
            <person name="Salamov A."/>
            <person name="Samejima M."/>
            <person name="Schmutz J."/>
            <person name="Slot J.C."/>
            <person name="St John F."/>
            <person name="Stenlid J."/>
            <person name="Sun H."/>
            <person name="Sun S."/>
            <person name="Syed K."/>
            <person name="Tsang A."/>
            <person name="Wiebenga A."/>
            <person name="Young D."/>
            <person name="Pisabarro A."/>
            <person name="Eastwood D.C."/>
            <person name="Martin F."/>
            <person name="Cullen D."/>
            <person name="Grigoriev I.V."/>
            <person name="Hibbett D.S."/>
        </authorList>
    </citation>
    <scope>NUCLEOTIDE SEQUENCE</scope>
    <source>
        <strain evidence="3">FP-58527</strain>
    </source>
</reference>
<feature type="non-terminal residue" evidence="2">
    <location>
        <position position="181"/>
    </location>
</feature>
<keyword evidence="3" id="KW-1185">Reference proteome</keyword>
<name>S8FMA9_FOMSC</name>
<gene>
    <name evidence="2" type="ORF">FOMPIDRAFT_20721</name>
</gene>